<feature type="transmembrane region" description="Helical" evidence="1">
    <location>
        <begin position="289"/>
        <end position="310"/>
    </location>
</feature>
<protein>
    <recommendedName>
        <fullName evidence="5">Ig-like domain-containing protein</fullName>
    </recommendedName>
</protein>
<keyword evidence="1" id="KW-0812">Transmembrane</keyword>
<dbReference type="Pfam" id="PF18895">
    <property type="entry name" value="T4SS_pilin"/>
    <property type="match status" value="1"/>
</dbReference>
<feature type="transmembrane region" description="Helical" evidence="1">
    <location>
        <begin position="247"/>
        <end position="268"/>
    </location>
</feature>
<organism evidence="3 4">
    <name type="scientific">candidate division WWE3 bacterium CG_4_10_14_0_2_um_filter_41_14</name>
    <dbReference type="NCBI Taxonomy" id="1975072"/>
    <lineage>
        <taxon>Bacteria</taxon>
        <taxon>Katanobacteria</taxon>
    </lineage>
</organism>
<keyword evidence="1" id="KW-1133">Transmembrane helix</keyword>
<gene>
    <name evidence="3" type="ORF">COY32_01470</name>
</gene>
<evidence type="ECO:0008006" key="5">
    <source>
        <dbReference type="Google" id="ProtNLM"/>
    </source>
</evidence>
<comment type="caution">
    <text evidence="3">The sequence shown here is derived from an EMBL/GenBank/DDBJ whole genome shotgun (WGS) entry which is preliminary data.</text>
</comment>
<feature type="signal peptide" evidence="2">
    <location>
        <begin position="1"/>
        <end position="28"/>
    </location>
</feature>
<proteinExistence type="predicted"/>
<accession>A0A2M7TKZ1</accession>
<dbReference type="Proteomes" id="UP000228920">
    <property type="component" value="Unassembled WGS sequence"/>
</dbReference>
<keyword evidence="1" id="KW-0472">Membrane</keyword>
<evidence type="ECO:0000313" key="4">
    <source>
        <dbReference type="Proteomes" id="UP000228920"/>
    </source>
</evidence>
<feature type="chain" id="PRO_5014863526" description="Ig-like domain-containing protein" evidence="2">
    <location>
        <begin position="29"/>
        <end position="327"/>
    </location>
</feature>
<keyword evidence="2" id="KW-0732">Signal</keyword>
<evidence type="ECO:0000256" key="2">
    <source>
        <dbReference type="SAM" id="SignalP"/>
    </source>
</evidence>
<dbReference type="EMBL" id="PFNL01000037">
    <property type="protein sequence ID" value="PIZ47574.1"/>
    <property type="molecule type" value="Genomic_DNA"/>
</dbReference>
<dbReference type="AlphaFoldDB" id="A0A2M7TKZ1"/>
<dbReference type="InterPro" id="IPR043993">
    <property type="entry name" value="T4SS_pilin"/>
</dbReference>
<sequence>MASKSLHVICFLLSLFAISLTSTVTSYAANTCTSISSVTSVNCAGEDLDITIAPDPTDGTRVTFSIHEPTIANSKYCLAFDYSLPSPEASDIHIDSTGNTELTKILTLGPHRVAFFITNDSSQFTDDSFRCSVEKTFTVTSTIPATPTPTPNRGDPECIVGVCCDLSRQTEITNKCQPNSYCDVSQPGEACSGMSEIGTIRSGALPTKQPQQNLWERFSGTVTGVQCPANQTYIAIFDACLDFASTLSWTMTWALIIASLLALVRFAIGAIQLVFSTGDPSKLQNGRKSLTDAILGLVLLSIAWIVFGYLNSTLPPEWQINLLTLFG</sequence>
<evidence type="ECO:0000313" key="3">
    <source>
        <dbReference type="EMBL" id="PIZ47574.1"/>
    </source>
</evidence>
<reference evidence="4" key="1">
    <citation type="submission" date="2017-09" db="EMBL/GenBank/DDBJ databases">
        <title>Depth-based differentiation of microbial function through sediment-hosted aquifers and enrichment of novel symbionts in the deep terrestrial subsurface.</title>
        <authorList>
            <person name="Probst A.J."/>
            <person name="Ladd B."/>
            <person name="Jarett J.K."/>
            <person name="Geller-Mcgrath D.E."/>
            <person name="Sieber C.M.K."/>
            <person name="Emerson J.B."/>
            <person name="Anantharaman K."/>
            <person name="Thomas B.C."/>
            <person name="Malmstrom R."/>
            <person name="Stieglmeier M."/>
            <person name="Klingl A."/>
            <person name="Woyke T."/>
            <person name="Ryan C.M."/>
            <person name="Banfield J.F."/>
        </authorList>
    </citation>
    <scope>NUCLEOTIDE SEQUENCE [LARGE SCALE GENOMIC DNA]</scope>
</reference>
<evidence type="ECO:0000256" key="1">
    <source>
        <dbReference type="SAM" id="Phobius"/>
    </source>
</evidence>
<name>A0A2M7TKZ1_UNCKA</name>